<dbReference type="PANTHER" id="PTHR11818:SF2">
    <property type="entry name" value="BETA_GAMMA CRYSTALLIN DOMAIN-CONTAINING PROTEIN 1"/>
    <property type="match status" value="1"/>
</dbReference>
<evidence type="ECO:0000256" key="1">
    <source>
        <dbReference type="ARBA" id="ARBA00009646"/>
    </source>
</evidence>
<feature type="compositionally biased region" description="Low complexity" evidence="3">
    <location>
        <begin position="25"/>
        <end position="37"/>
    </location>
</feature>
<proteinExistence type="inferred from homology"/>
<evidence type="ECO:0000256" key="3">
    <source>
        <dbReference type="SAM" id="MobiDB-lite"/>
    </source>
</evidence>
<accession>A0A7N6A810</accession>
<feature type="region of interest" description="Disordered" evidence="3">
    <location>
        <begin position="920"/>
        <end position="1031"/>
    </location>
</feature>
<feature type="domain" description="Beta/gamma crystallin 'Greek key'" evidence="4">
    <location>
        <begin position="1480"/>
        <end position="1522"/>
    </location>
</feature>
<name>A0A7N6A810_ANATE</name>
<dbReference type="Gene3D" id="2.60.20.10">
    <property type="entry name" value="Crystallins"/>
    <property type="match status" value="6"/>
</dbReference>
<dbReference type="SUPFAM" id="SSF49695">
    <property type="entry name" value="gamma-Crystallin-like"/>
    <property type="match status" value="3"/>
</dbReference>
<feature type="region of interest" description="Disordered" evidence="3">
    <location>
        <begin position="1"/>
        <end position="38"/>
    </location>
</feature>
<feature type="compositionally biased region" description="Polar residues" evidence="3">
    <location>
        <begin position="675"/>
        <end position="686"/>
    </location>
</feature>
<keyword evidence="6" id="KW-1185">Reference proteome</keyword>
<evidence type="ECO:0000256" key="2">
    <source>
        <dbReference type="ARBA" id="ARBA00022737"/>
    </source>
</evidence>
<feature type="compositionally biased region" description="Basic and acidic residues" evidence="3">
    <location>
        <begin position="1071"/>
        <end position="1086"/>
    </location>
</feature>
<feature type="compositionally biased region" description="Polar residues" evidence="3">
    <location>
        <begin position="621"/>
        <end position="633"/>
    </location>
</feature>
<feature type="region of interest" description="Disordered" evidence="3">
    <location>
        <begin position="255"/>
        <end position="275"/>
    </location>
</feature>
<feature type="region of interest" description="Disordered" evidence="3">
    <location>
        <begin position="1196"/>
        <end position="1220"/>
    </location>
</feature>
<dbReference type="FunCoup" id="A0A7N6A810">
    <property type="interactions" value="12"/>
</dbReference>
<feature type="domain" description="Beta/gamma crystallin 'Greek key'" evidence="4">
    <location>
        <begin position="1380"/>
        <end position="1422"/>
    </location>
</feature>
<feature type="compositionally biased region" description="Basic residues" evidence="3">
    <location>
        <begin position="971"/>
        <end position="981"/>
    </location>
</feature>
<dbReference type="SUPFAM" id="SSF50370">
    <property type="entry name" value="Ricin B-like lectins"/>
    <property type="match status" value="1"/>
</dbReference>
<feature type="compositionally biased region" description="Polar residues" evidence="3">
    <location>
        <begin position="518"/>
        <end position="544"/>
    </location>
</feature>
<feature type="compositionally biased region" description="Basic and acidic residues" evidence="3">
    <location>
        <begin position="875"/>
        <end position="886"/>
    </location>
</feature>
<feature type="domain" description="Beta/gamma crystallin 'Greek key'" evidence="4">
    <location>
        <begin position="1234"/>
        <end position="1273"/>
    </location>
</feature>
<dbReference type="Gene3D" id="2.80.10.50">
    <property type="match status" value="1"/>
</dbReference>
<dbReference type="PROSITE" id="PS50231">
    <property type="entry name" value="RICIN_B_LECTIN"/>
    <property type="match status" value="1"/>
</dbReference>
<feature type="compositionally biased region" description="Basic and acidic residues" evidence="3">
    <location>
        <begin position="1125"/>
        <end position="1135"/>
    </location>
</feature>
<evidence type="ECO:0000313" key="5">
    <source>
        <dbReference type="Ensembl" id="ENSATEP00000044978.1"/>
    </source>
</evidence>
<feature type="compositionally biased region" description="Low complexity" evidence="3">
    <location>
        <begin position="545"/>
        <end position="556"/>
    </location>
</feature>
<reference evidence="5" key="2">
    <citation type="submission" date="2025-08" db="UniProtKB">
        <authorList>
            <consortium name="Ensembl"/>
        </authorList>
    </citation>
    <scope>IDENTIFICATION</scope>
</reference>
<feature type="compositionally biased region" description="Polar residues" evidence="3">
    <location>
        <begin position="771"/>
        <end position="788"/>
    </location>
</feature>
<feature type="domain" description="Beta/gamma crystallin 'Greek key'" evidence="4">
    <location>
        <begin position="1274"/>
        <end position="1333"/>
    </location>
</feature>
<feature type="compositionally biased region" description="Polar residues" evidence="3">
    <location>
        <begin position="1157"/>
        <end position="1175"/>
    </location>
</feature>
<feature type="compositionally biased region" description="Polar residues" evidence="3">
    <location>
        <begin position="557"/>
        <end position="566"/>
    </location>
</feature>
<protein>
    <recommendedName>
        <fullName evidence="4">Beta/gamma crystallin 'Greek key' domain-containing protein</fullName>
    </recommendedName>
</protein>
<feature type="compositionally biased region" description="Polar residues" evidence="3">
    <location>
        <begin position="737"/>
        <end position="752"/>
    </location>
</feature>
<dbReference type="PROSITE" id="PS50915">
    <property type="entry name" value="CRYSTALLIN_BETA_GAMMA"/>
    <property type="match status" value="8"/>
</dbReference>
<dbReference type="PANTHER" id="PTHR11818">
    <property type="entry name" value="BETA/GAMMA CRYSTALLIN"/>
    <property type="match status" value="1"/>
</dbReference>
<feature type="domain" description="Beta/gamma crystallin 'Greek key'" evidence="4">
    <location>
        <begin position="1434"/>
        <end position="1479"/>
    </location>
</feature>
<feature type="compositionally biased region" description="Basic and acidic residues" evidence="3">
    <location>
        <begin position="595"/>
        <end position="620"/>
    </location>
</feature>
<feature type="compositionally biased region" description="Basic and acidic residues" evidence="3">
    <location>
        <begin position="472"/>
        <end position="492"/>
    </location>
</feature>
<dbReference type="GeneTree" id="ENSGT00940000155695"/>
<evidence type="ECO:0000259" key="4">
    <source>
        <dbReference type="PROSITE" id="PS50915"/>
    </source>
</evidence>
<dbReference type="InterPro" id="IPR050252">
    <property type="entry name" value="Beta/Gamma-Crystallin"/>
</dbReference>
<dbReference type="InterPro" id="IPR000772">
    <property type="entry name" value="Ricin_B_lectin"/>
</dbReference>
<dbReference type="Proteomes" id="UP000265040">
    <property type="component" value="Chromosome 12"/>
</dbReference>
<feature type="compositionally biased region" description="Basic and acidic residues" evidence="3">
    <location>
        <begin position="688"/>
        <end position="698"/>
    </location>
</feature>
<feature type="compositionally biased region" description="Basic and acidic residues" evidence="3">
    <location>
        <begin position="819"/>
        <end position="832"/>
    </location>
</feature>
<feature type="region of interest" description="Disordered" evidence="3">
    <location>
        <begin position="293"/>
        <end position="315"/>
    </location>
</feature>
<dbReference type="InterPro" id="IPR011024">
    <property type="entry name" value="G_crystallin-like"/>
</dbReference>
<feature type="compositionally biased region" description="Basic and acidic residues" evidence="3">
    <location>
        <begin position="755"/>
        <end position="770"/>
    </location>
</feature>
<feature type="compositionally biased region" description="Polar residues" evidence="3">
    <location>
        <begin position="802"/>
        <end position="814"/>
    </location>
</feature>
<dbReference type="InterPro" id="IPR001064">
    <property type="entry name" value="Beta/gamma_crystallin"/>
</dbReference>
<keyword evidence="2" id="KW-0677">Repeat</keyword>
<dbReference type="Ensembl" id="ENSATET00000062974.2">
    <property type="protein sequence ID" value="ENSATEP00000044978.1"/>
    <property type="gene ID" value="ENSATEG00000012473.3"/>
</dbReference>
<dbReference type="InterPro" id="IPR035992">
    <property type="entry name" value="Ricin_B-like_lectins"/>
</dbReference>
<evidence type="ECO:0000313" key="6">
    <source>
        <dbReference type="Proteomes" id="UP000265040"/>
    </source>
</evidence>
<feature type="compositionally biased region" description="Polar residues" evidence="3">
    <location>
        <begin position="833"/>
        <end position="855"/>
    </location>
</feature>
<feature type="domain" description="Beta/gamma crystallin 'Greek key'" evidence="4">
    <location>
        <begin position="1742"/>
        <end position="1783"/>
    </location>
</feature>
<reference evidence="5" key="3">
    <citation type="submission" date="2025-09" db="UniProtKB">
        <authorList>
            <consortium name="Ensembl"/>
        </authorList>
    </citation>
    <scope>IDENTIFICATION</scope>
</reference>
<reference evidence="5" key="1">
    <citation type="submission" date="2021-04" db="EMBL/GenBank/DDBJ databases">
        <authorList>
            <consortium name="Wellcome Sanger Institute Data Sharing"/>
        </authorList>
    </citation>
    <scope>NUCLEOTIDE SEQUENCE [LARGE SCALE GENOMIC DNA]</scope>
</reference>
<feature type="compositionally biased region" description="Polar residues" evidence="3">
    <location>
        <begin position="924"/>
        <end position="941"/>
    </location>
</feature>
<dbReference type="Pfam" id="PF00030">
    <property type="entry name" value="Crystall"/>
    <property type="match status" value="6"/>
</dbReference>
<feature type="compositionally biased region" description="Basic and acidic residues" evidence="3">
    <location>
        <begin position="1098"/>
        <end position="1118"/>
    </location>
</feature>
<feature type="compositionally biased region" description="Low complexity" evidence="3">
    <location>
        <begin position="1136"/>
        <end position="1147"/>
    </location>
</feature>
<dbReference type="OrthoDB" id="9895617at2759"/>
<feature type="compositionally biased region" description="Low complexity" evidence="3">
    <location>
        <begin position="264"/>
        <end position="275"/>
    </location>
</feature>
<feature type="domain" description="Beta/gamma crystallin 'Greek key'" evidence="4">
    <location>
        <begin position="1651"/>
        <end position="1695"/>
    </location>
</feature>
<comment type="similarity">
    <text evidence="1">Belongs to the beta/gamma-crystallin family.</text>
</comment>
<dbReference type="SMART" id="SM00458">
    <property type="entry name" value="RICIN"/>
    <property type="match status" value="1"/>
</dbReference>
<feature type="compositionally biased region" description="Basic and acidic residues" evidence="3">
    <location>
        <begin position="415"/>
        <end position="440"/>
    </location>
</feature>
<feature type="compositionally biased region" description="Acidic residues" evidence="3">
    <location>
        <begin position="986"/>
        <end position="997"/>
    </location>
</feature>
<feature type="region of interest" description="Disordered" evidence="3">
    <location>
        <begin position="1071"/>
        <end position="1180"/>
    </location>
</feature>
<dbReference type="InParanoid" id="A0A7N6A810"/>
<organism evidence="5 6">
    <name type="scientific">Anabas testudineus</name>
    <name type="common">Climbing perch</name>
    <name type="synonym">Anthias testudineus</name>
    <dbReference type="NCBI Taxonomy" id="64144"/>
    <lineage>
        <taxon>Eukaryota</taxon>
        <taxon>Metazoa</taxon>
        <taxon>Chordata</taxon>
        <taxon>Craniata</taxon>
        <taxon>Vertebrata</taxon>
        <taxon>Euteleostomi</taxon>
        <taxon>Actinopterygii</taxon>
        <taxon>Neopterygii</taxon>
        <taxon>Teleostei</taxon>
        <taxon>Neoteleostei</taxon>
        <taxon>Acanthomorphata</taxon>
        <taxon>Anabantaria</taxon>
        <taxon>Anabantiformes</taxon>
        <taxon>Anabantoidei</taxon>
        <taxon>Anabantidae</taxon>
        <taxon>Anabas</taxon>
    </lineage>
</organism>
<feature type="region of interest" description="Disordered" evidence="3">
    <location>
        <begin position="390"/>
        <end position="642"/>
    </location>
</feature>
<feature type="compositionally biased region" description="Polar residues" evidence="3">
    <location>
        <begin position="576"/>
        <end position="592"/>
    </location>
</feature>
<feature type="region of interest" description="Disordered" evidence="3">
    <location>
        <begin position="661"/>
        <end position="887"/>
    </location>
</feature>
<sequence length="1920" mass="212014">DKKGVFDRVSSFFKRKKSSSRQHSDASADASSPTSPHVVSLVTGEAEFPFADSNSSGRSSVREVNVHRVSTAEVSFSDLVVEEVSKRLQVNLEENILKNTEDRTVSPTTMTSFNTPLSISSPVEAPKSPNLTSISLASKKTFVKIGEAGHVTALTGVTLRPQLSTSQLKEDEDSVDTEKDNLTANRNAQIFTGENLATAWSCSPEREEIPRGNSPVQLHKAIWKETERMKQEEQDFRADSPPVLAVPVTVIPVDDSATQGTADSPSSPLQTLLSSGSLPESTISLAATTGEFQTTLPQPEEPDTGTDTKQGKRKLKDIRVTRKTVNLPSKQKVFAQRVYVNTEPGLDGNELTGEEYSTDSVLTISDKTLQMPWKRGAQRESKQEIPFLKEKGASKETQEAEQKMEELTVNNEQLLTKDDKVMDNNTNEEDKHVDEVKEMQTPEIKATSTQMNSKEKKKEKRLPSKMSQPEVNNKDDITRDQFEDIKKTEENANRLAESKYPNANQEQKPETHKALQNAKETQISQKDTTQELTQSSKGEGNTAQSSENEAVVVNAVTEMSIQQDQCSRIIGEQDESLTNPDKNKSTESTCPKNNRKQEEEPERGKTKVHERTTESQKTDTTHIINSLSTSTEGTSEKTHIKDVSKQVESVIVQKPDTIGAPVKTRKNLNEETDTTQELSSVSTGAKVTTEKTQSKDLLVKGLNGTPIAPTALANRDVSNQQVQKPILTGDQDEKTKLSQNKSAESECPNNELEQAPEKIGTKIQEEKTMENQKPGTAQELNSLSTSAACTRKRTETKDSALKTANSEVSNQKGSTVVKDQIKDIEKEEKNVTEFKQPNSNLQQESESVQTKTEISQNEKLDTIKNLNPVSASGKYTKEDADTKESSVKSLNLTPAVIANSDIGNQEVKIGLKQELKTSRKETMLNVTDPQKPTEPTVNVSPSLPAAVKPYTPSQGIKMESLSSWLNVEHKQKQKKEHKKRLNSSASEDESLEPDDFDDFIRSIKEGGTSFALPPKRHIRKKSPSPSPHFAMPAIKEDHFERTFDPEQFQFGLRKNGKGFRDPSPAMVIKQKAADREGRTLGKHVQDDALATPQGQMKSLDEVEGKDGVKEGTDARKGETQNNGEEPGKLTSRLERMSILSSLLSSPRTSRKTKEETTSASNSPLTSNQQQDQLSLGKQGAVDSPLSVVGIDKEDVKSTHKGPLVGGGIGKASESALSPSSPPIRVARGFHKRPGKIVIYEHAHFGGQTFELYCDVEDATSMKLSPVISVRAVRGCWLLYEKPGFQGHVIALDEGPTEHIVNMWAEEGTPTTLDEMGQPVPVQPMVIGSLRLAVRDYSIPRIDLFAEVNGLGRMSSYCDETEEIGSYGIPQTTGSIKVHSGVWLVYSDPGFGGLIGVLEVGEYVCPETWGFPEPYIGSLRPLRMGAIRVEHPNEVKALVFEKPNFDGAYIEVDSDVYNLQKQEEEETDKLPTVGSIKILGGLWVGYQEADFEGAQYILEEGEYPHYSDWGGSEDGLLSLQPVCADFVSPHVKLFTELNLDERGLNMDLLGPVVNMEDVHHGIKTQSINVMGGVWVAFEQPGFSGELYVLEKGLYASPEDWGAQNFKISSIQPVFHVQLYSEPNFQGTLVALEDSTAALDEDFMPRSCKVLAGSWVAYEGARFTDNMYVLEEGDYPNTEAMGFLSSDSTIRSIQTTGHEFSLPSIVLFSKVGCRGRRVILNSGAVNLQQAGMDTHIRSLVVEGGMWVLYEGSNYRGRQLLLQPSEIGDLCKLSGWQRIGSLRPLHQKQMYFRLRSRETGCVMSLTGALDDVKLMRIQAVEETGGVEQVWLYRDGQVTCKLVEDCFLETSGSVLMAGCRLCVSPEQGKDTQLWNISPDGLVRCLLKPDLVLEVKGGHQFDKNQVILNTFDEGKLSQRWTLEVL</sequence>
<feature type="compositionally biased region" description="Basic and acidic residues" evidence="3">
    <location>
        <begin position="390"/>
        <end position="406"/>
    </location>
</feature>
<feature type="domain" description="Beta/gamma crystallin 'Greek key'" evidence="4">
    <location>
        <begin position="1571"/>
        <end position="1613"/>
    </location>
</feature>
<dbReference type="SMART" id="SM00247">
    <property type="entry name" value="XTALbg"/>
    <property type="match status" value="6"/>
</dbReference>